<keyword evidence="8" id="KW-0482">Metalloprotease</keyword>
<sequence>MTASTASPTTARACFAARRQRLLAQLGDGVAIIPTAPERIRNRDAHHPYRFDSYFWYLCGFPEPEAVLVLLGARAGEPARSVLFCREKDSERETWDGFRYGQAAAKSAFAVDAAHPIGDFDRLLPDLIANRETLWHSFGDDASWDARIFAAMGAVRAQARNGRSAPRALRDLRAPLDAMRLIKDEAEVALMRRAADISSAGHARAMRACRPGMAEYELEAELSYEFRRRGADSHAYAPIVAGGANACILHYVDNRRLLADGALVLIDAGAEVEGYAGDITRTFPVNGRFSAAQRDVYEIVLAAQTAAIAAIRPGASFADYHEAALRVLTQGLIDLKILSGSVDGALESEAYKPWYMHRTGHWLGLDVHDAGDYKQGDAWTTLRPGMTLTVEPGLYLRPGDGVPAALTGIGIRIEDDVLLGSDATQGAIVYTTAPKTVAEIESVMRRE</sequence>
<gene>
    <name evidence="14" type="ORF">GHK24_06820</name>
</gene>
<evidence type="ECO:0000256" key="10">
    <source>
        <dbReference type="ARBA" id="ARBA00069363"/>
    </source>
</evidence>
<reference evidence="14 15" key="1">
    <citation type="submission" date="2019-10" db="EMBL/GenBank/DDBJ databases">
        <title>Whole-genome sequence of the purple nonsulfur photosynthetic bacterium Rhodocyclus tenuis.</title>
        <authorList>
            <person name="Kyndt J.A."/>
            <person name="Meyer T.E."/>
        </authorList>
    </citation>
    <scope>NUCLEOTIDE SEQUENCE [LARGE SCALE GENOMIC DNA]</scope>
    <source>
        <strain evidence="14 15">DSM 110</strain>
    </source>
</reference>
<dbReference type="FunFam" id="3.90.230.10:FF:000002">
    <property type="entry name" value="Xaa-Pro aminopeptidase 3"/>
    <property type="match status" value="1"/>
</dbReference>
<protein>
    <recommendedName>
        <fullName evidence="10">Xaa-Pro aminopeptidase</fullName>
        <ecNumber evidence="4">3.4.11.9</ecNumber>
    </recommendedName>
    <alternativeName>
        <fullName evidence="11">Aminopeptidase P II</fullName>
    </alternativeName>
    <alternativeName>
        <fullName evidence="12">X-Pro aminopeptidase</fullName>
    </alternativeName>
</protein>
<evidence type="ECO:0000256" key="12">
    <source>
        <dbReference type="ARBA" id="ARBA00081411"/>
    </source>
</evidence>
<dbReference type="CDD" id="cd01087">
    <property type="entry name" value="Prolidase"/>
    <property type="match status" value="1"/>
</dbReference>
<evidence type="ECO:0000256" key="4">
    <source>
        <dbReference type="ARBA" id="ARBA00012574"/>
    </source>
</evidence>
<evidence type="ECO:0000313" key="14">
    <source>
        <dbReference type="EMBL" id="MQY51484.1"/>
    </source>
</evidence>
<dbReference type="PROSITE" id="PS00491">
    <property type="entry name" value="PROLINE_PEPTIDASE"/>
    <property type="match status" value="1"/>
</dbReference>
<evidence type="ECO:0000256" key="2">
    <source>
        <dbReference type="ARBA" id="ARBA00001936"/>
    </source>
</evidence>
<dbReference type="PANTHER" id="PTHR43226:SF4">
    <property type="entry name" value="XAA-PRO AMINOPEPTIDASE 3"/>
    <property type="match status" value="1"/>
</dbReference>
<comment type="similarity">
    <text evidence="3">Belongs to the peptidase M24B family.</text>
</comment>
<dbReference type="OrthoDB" id="9806388at2"/>
<keyword evidence="6" id="KW-0479">Metal-binding</keyword>
<dbReference type="InterPro" id="IPR000994">
    <property type="entry name" value="Pept_M24"/>
</dbReference>
<accession>A0A6L5JXV9</accession>
<evidence type="ECO:0000256" key="8">
    <source>
        <dbReference type="ARBA" id="ARBA00023049"/>
    </source>
</evidence>
<dbReference type="EC" id="3.4.11.9" evidence="4"/>
<dbReference type="GO" id="GO:0070006">
    <property type="term" value="F:metalloaminopeptidase activity"/>
    <property type="evidence" value="ECO:0007669"/>
    <property type="project" value="InterPro"/>
</dbReference>
<dbReference type="AlphaFoldDB" id="A0A6L5JXV9"/>
<dbReference type="InterPro" id="IPR029149">
    <property type="entry name" value="Creatin/AminoP/Spt16_N"/>
</dbReference>
<evidence type="ECO:0000256" key="11">
    <source>
        <dbReference type="ARBA" id="ARBA00075356"/>
    </source>
</evidence>
<feature type="domain" description="Aminopeptidase P N-terminal" evidence="13">
    <location>
        <begin position="10"/>
        <end position="145"/>
    </location>
</feature>
<organism evidence="14 15">
    <name type="scientific">Rhodocyclus tenuis</name>
    <name type="common">Rhodospirillum tenue</name>
    <dbReference type="NCBI Taxonomy" id="1066"/>
    <lineage>
        <taxon>Bacteria</taxon>
        <taxon>Pseudomonadati</taxon>
        <taxon>Pseudomonadota</taxon>
        <taxon>Betaproteobacteria</taxon>
        <taxon>Rhodocyclales</taxon>
        <taxon>Rhodocyclaceae</taxon>
        <taxon>Rhodocyclus</taxon>
    </lineage>
</organism>
<dbReference type="SMART" id="SM01011">
    <property type="entry name" value="AMP_N"/>
    <property type="match status" value="1"/>
</dbReference>
<dbReference type="EMBL" id="WIXJ01000003">
    <property type="protein sequence ID" value="MQY51484.1"/>
    <property type="molecule type" value="Genomic_DNA"/>
</dbReference>
<keyword evidence="7" id="KW-0378">Hydrolase</keyword>
<dbReference type="Pfam" id="PF05195">
    <property type="entry name" value="AMP_N"/>
    <property type="match status" value="1"/>
</dbReference>
<dbReference type="SUPFAM" id="SSF53092">
    <property type="entry name" value="Creatinase/prolidase N-terminal domain"/>
    <property type="match status" value="1"/>
</dbReference>
<dbReference type="Proteomes" id="UP000480275">
    <property type="component" value="Unassembled WGS sequence"/>
</dbReference>
<dbReference type="PRINTS" id="PR00599">
    <property type="entry name" value="MAPEPTIDASE"/>
</dbReference>
<comment type="cofactor">
    <cofactor evidence="2">
        <name>Mn(2+)</name>
        <dbReference type="ChEBI" id="CHEBI:29035"/>
    </cofactor>
</comment>
<dbReference type="PANTHER" id="PTHR43226">
    <property type="entry name" value="XAA-PRO AMINOPEPTIDASE 3"/>
    <property type="match status" value="1"/>
</dbReference>
<evidence type="ECO:0000256" key="1">
    <source>
        <dbReference type="ARBA" id="ARBA00001424"/>
    </source>
</evidence>
<dbReference type="SUPFAM" id="SSF55920">
    <property type="entry name" value="Creatinase/aminopeptidase"/>
    <property type="match status" value="1"/>
</dbReference>
<dbReference type="Pfam" id="PF00557">
    <property type="entry name" value="Peptidase_M24"/>
    <property type="match status" value="1"/>
</dbReference>
<keyword evidence="5" id="KW-0645">Protease</keyword>
<evidence type="ECO:0000259" key="13">
    <source>
        <dbReference type="SMART" id="SM01011"/>
    </source>
</evidence>
<dbReference type="Gene3D" id="3.40.350.10">
    <property type="entry name" value="Creatinase/prolidase N-terminal domain"/>
    <property type="match status" value="1"/>
</dbReference>
<evidence type="ECO:0000256" key="5">
    <source>
        <dbReference type="ARBA" id="ARBA00022670"/>
    </source>
</evidence>
<dbReference type="InterPro" id="IPR001131">
    <property type="entry name" value="Peptidase_M24B_aminopep-P_CS"/>
</dbReference>
<evidence type="ECO:0000256" key="3">
    <source>
        <dbReference type="ARBA" id="ARBA00008766"/>
    </source>
</evidence>
<evidence type="ECO:0000313" key="15">
    <source>
        <dbReference type="Proteomes" id="UP000480275"/>
    </source>
</evidence>
<dbReference type="InterPro" id="IPR052433">
    <property type="entry name" value="X-Pro_dipept-like"/>
</dbReference>
<dbReference type="InterPro" id="IPR001714">
    <property type="entry name" value="Pept_M24_MAP"/>
</dbReference>
<name>A0A6L5JXV9_RHOTE</name>
<comment type="catalytic activity">
    <reaction evidence="1">
        <text>Release of any N-terminal amino acid, including proline, that is linked to proline, even from a dipeptide or tripeptide.</text>
        <dbReference type="EC" id="3.4.11.9"/>
    </reaction>
</comment>
<dbReference type="GO" id="GO:0030145">
    <property type="term" value="F:manganese ion binding"/>
    <property type="evidence" value="ECO:0007669"/>
    <property type="project" value="InterPro"/>
</dbReference>
<evidence type="ECO:0000256" key="6">
    <source>
        <dbReference type="ARBA" id="ARBA00022723"/>
    </source>
</evidence>
<evidence type="ECO:0000256" key="9">
    <source>
        <dbReference type="ARBA" id="ARBA00023211"/>
    </source>
</evidence>
<dbReference type="GO" id="GO:0006508">
    <property type="term" value="P:proteolysis"/>
    <property type="evidence" value="ECO:0007669"/>
    <property type="project" value="UniProtKB-KW"/>
</dbReference>
<comment type="caution">
    <text evidence="14">The sequence shown here is derived from an EMBL/GenBank/DDBJ whole genome shotgun (WGS) entry which is preliminary data.</text>
</comment>
<dbReference type="GO" id="GO:0005829">
    <property type="term" value="C:cytosol"/>
    <property type="evidence" value="ECO:0007669"/>
    <property type="project" value="TreeGrafter"/>
</dbReference>
<dbReference type="Gene3D" id="3.90.230.10">
    <property type="entry name" value="Creatinase/methionine aminopeptidase superfamily"/>
    <property type="match status" value="1"/>
</dbReference>
<keyword evidence="9" id="KW-0464">Manganese</keyword>
<proteinExistence type="inferred from homology"/>
<evidence type="ECO:0000256" key="7">
    <source>
        <dbReference type="ARBA" id="ARBA00022801"/>
    </source>
</evidence>
<dbReference type="InterPro" id="IPR007865">
    <property type="entry name" value="Aminopep_P_N"/>
</dbReference>
<dbReference type="InterPro" id="IPR036005">
    <property type="entry name" value="Creatinase/aminopeptidase-like"/>
</dbReference>